<dbReference type="AlphaFoldDB" id="A0A1H6G0G3"/>
<accession>A0A1H6G0G3</accession>
<feature type="region of interest" description="Disordered" evidence="1">
    <location>
        <begin position="27"/>
        <end position="121"/>
    </location>
</feature>
<evidence type="ECO:0000313" key="3">
    <source>
        <dbReference type="Proteomes" id="UP000199112"/>
    </source>
</evidence>
<organism evidence="2 3">
    <name type="scientific">Natronorubrum sediminis</name>
    <dbReference type="NCBI Taxonomy" id="640943"/>
    <lineage>
        <taxon>Archaea</taxon>
        <taxon>Methanobacteriati</taxon>
        <taxon>Methanobacteriota</taxon>
        <taxon>Stenosarchaea group</taxon>
        <taxon>Halobacteria</taxon>
        <taxon>Halobacteriales</taxon>
        <taxon>Natrialbaceae</taxon>
        <taxon>Natronorubrum</taxon>
    </lineage>
</organism>
<dbReference type="OrthoDB" id="170871at2157"/>
<sequence>MTTRRPVILLVFLAVLGLTMAPAAGGVVDSSVSSSPSIDNESAESPDTNVSTFMQSSAADAESEVDAGMYESKYESAEDDRDEVVHDRTDQLEDQQESLEDEYETLQEESDSTDGEYQARMTQLTVQINALERSINQTEQQAAEAGVDDDRLDALQENASEMAGPDVAAFAQELTGPSGTPGGGSLPDAGSSAESSDRGQGESPQSTDSGPPAETPNGDE</sequence>
<keyword evidence="3" id="KW-1185">Reference proteome</keyword>
<reference evidence="3" key="1">
    <citation type="submission" date="2016-10" db="EMBL/GenBank/DDBJ databases">
        <authorList>
            <person name="Varghese N."/>
            <person name="Submissions S."/>
        </authorList>
    </citation>
    <scope>NUCLEOTIDE SEQUENCE [LARGE SCALE GENOMIC DNA]</scope>
    <source>
        <strain evidence="3">CGMCC 1.8981</strain>
    </source>
</reference>
<feature type="compositionally biased region" description="Acidic residues" evidence="1">
    <location>
        <begin position="92"/>
        <end position="114"/>
    </location>
</feature>
<feature type="region of interest" description="Disordered" evidence="1">
    <location>
        <begin position="137"/>
        <end position="220"/>
    </location>
</feature>
<evidence type="ECO:0000256" key="1">
    <source>
        <dbReference type="SAM" id="MobiDB-lite"/>
    </source>
</evidence>
<dbReference type="EMBL" id="FNWL01000002">
    <property type="protein sequence ID" value="SEH16581.1"/>
    <property type="molecule type" value="Genomic_DNA"/>
</dbReference>
<dbReference type="Gene3D" id="1.20.5.1700">
    <property type="match status" value="1"/>
</dbReference>
<feature type="compositionally biased region" description="Low complexity" evidence="1">
    <location>
        <begin position="27"/>
        <end position="37"/>
    </location>
</feature>
<dbReference type="RefSeq" id="WP_090507475.1">
    <property type="nucleotide sequence ID" value="NZ_FNWL01000002.1"/>
</dbReference>
<feature type="compositionally biased region" description="Polar residues" evidence="1">
    <location>
        <begin position="38"/>
        <end position="55"/>
    </location>
</feature>
<name>A0A1H6G0G3_9EURY</name>
<gene>
    <name evidence="2" type="ORF">SAMN04487967_2721</name>
</gene>
<proteinExistence type="predicted"/>
<evidence type="ECO:0000313" key="2">
    <source>
        <dbReference type="EMBL" id="SEH16581.1"/>
    </source>
</evidence>
<dbReference type="Proteomes" id="UP000199112">
    <property type="component" value="Unassembled WGS sequence"/>
</dbReference>
<protein>
    <submittedName>
        <fullName evidence="2">Uncharacterized protein</fullName>
    </submittedName>
</protein>